<evidence type="ECO:0000256" key="1">
    <source>
        <dbReference type="SAM" id="Phobius"/>
    </source>
</evidence>
<dbReference type="EMBL" id="RKLN01000005">
    <property type="protein sequence ID" value="RVW01758.1"/>
    <property type="molecule type" value="Genomic_DNA"/>
</dbReference>
<proteinExistence type="predicted"/>
<evidence type="ECO:0000313" key="3">
    <source>
        <dbReference type="Proteomes" id="UP000284333"/>
    </source>
</evidence>
<protein>
    <submittedName>
        <fullName evidence="2">Uncharacterized protein</fullName>
    </submittedName>
</protein>
<keyword evidence="1" id="KW-0812">Transmembrane</keyword>
<accession>A0A438ASQ3</accession>
<dbReference type="Proteomes" id="UP000284333">
    <property type="component" value="Unassembled WGS sequence"/>
</dbReference>
<feature type="transmembrane region" description="Helical" evidence="1">
    <location>
        <begin position="78"/>
        <end position="102"/>
    </location>
</feature>
<keyword evidence="1" id="KW-1133">Transmembrane helix</keyword>
<keyword evidence="3" id="KW-1185">Reference proteome</keyword>
<feature type="transmembrane region" description="Helical" evidence="1">
    <location>
        <begin position="51"/>
        <end position="71"/>
    </location>
</feature>
<dbReference type="RefSeq" id="WP_127948068.1">
    <property type="nucleotide sequence ID" value="NZ_RKLN01000005.1"/>
</dbReference>
<dbReference type="OrthoDB" id="9908604at2"/>
<organism evidence="2 3">
    <name type="scientific">Rhodococcus spongiicola</name>
    <dbReference type="NCBI Taxonomy" id="2487352"/>
    <lineage>
        <taxon>Bacteria</taxon>
        <taxon>Bacillati</taxon>
        <taxon>Actinomycetota</taxon>
        <taxon>Actinomycetes</taxon>
        <taxon>Mycobacteriales</taxon>
        <taxon>Nocardiaceae</taxon>
        <taxon>Rhodococcus</taxon>
    </lineage>
</organism>
<evidence type="ECO:0000313" key="2">
    <source>
        <dbReference type="EMBL" id="RVW01758.1"/>
    </source>
</evidence>
<comment type="caution">
    <text evidence="2">The sequence shown here is derived from an EMBL/GenBank/DDBJ whole genome shotgun (WGS) entry which is preliminary data.</text>
</comment>
<dbReference type="AlphaFoldDB" id="A0A438ASQ3"/>
<gene>
    <name evidence="2" type="ORF">EF834_15345</name>
</gene>
<name>A0A438ASQ3_9NOCA</name>
<reference evidence="2 3" key="1">
    <citation type="submission" date="2018-11" db="EMBL/GenBank/DDBJ databases">
        <title>Rhodococcus spongicola sp. nov. and Rhodococcus xishaensis sp. nov. from marine sponges.</title>
        <authorList>
            <person name="Li L."/>
            <person name="Lin H.W."/>
        </authorList>
    </citation>
    <scope>NUCLEOTIDE SEQUENCE [LARGE SCALE GENOMIC DNA]</scope>
    <source>
        <strain evidence="2 3">LHW50502</strain>
    </source>
</reference>
<keyword evidence="1" id="KW-0472">Membrane</keyword>
<feature type="transmembrane region" description="Helical" evidence="1">
    <location>
        <begin position="21"/>
        <end position="39"/>
    </location>
</feature>
<sequence length="107" mass="11375">MEQDPEPRAAHLSHMEIAGQIMIGIIAGPLFIVGFYQIAGRLWETLGGWGGPLYSGTGVVVAGSLVGIAHGRYPRFRALAWTAGVAAFAFYAWFQAVVVASLPGPDF</sequence>